<proteinExistence type="predicted"/>
<organism evidence="3 4">
    <name type="scientific">Streptomyces osmaniensis</name>
    <dbReference type="NCBI Taxonomy" id="593134"/>
    <lineage>
        <taxon>Bacteria</taxon>
        <taxon>Bacillati</taxon>
        <taxon>Actinomycetota</taxon>
        <taxon>Actinomycetes</taxon>
        <taxon>Kitasatosporales</taxon>
        <taxon>Streptomycetaceae</taxon>
        <taxon>Streptomyces</taxon>
    </lineage>
</organism>
<feature type="domain" description="Terminase large subunit gp17-like C-terminal" evidence="2">
    <location>
        <begin position="367"/>
        <end position="519"/>
    </location>
</feature>
<sequence>MTRMTTATTPDPDLATLADPDDQVAEEAAEYLRLRDEYRRLNRAQRRRIAACATREVRAVLAQIEREMALERSPGSMAAILTDGKEKQARHLDLIDRVFRDIARGHSRKVLITMPPRHGKSRRAARWAPLWFLSRHPDRRVMIASYSADLADDHGRWIRDAINTYGPHIGLALHSGSKAANRFDLADKDGNRLEGGLVTAGVGGGLTGKGAHLAIVDDPIKDAADAESPTMRRRLWDWWTSVLNTRIEPGGSIIVIQTRWHEQDLAGKILEGEDADDWIRLDLPAICDSDDDPLGREIGQPLWPVRYGIKALDKIRRAVGERVWWSLFQQKPRPLEGGVWKWPWITDNRITPMAFRGVDLTRTVVSVDHAGGDSDTNDEVGLCAAGRDHAGEMYVIADRSGRMGADTWGHETCRLAIELRADAIIVEDNFGGDMARQIIRQAWKELAEHGETEGMLMPAIIEVHAKKGKRLRAEPIAQVYSQGQIHHVGEFPRLEGQMVTWIPGMDSPDRMDACVHALTELADPTQEGLGTQHYSDQRLRGRR</sequence>
<dbReference type="InterPro" id="IPR035421">
    <property type="entry name" value="Terminase_6C"/>
</dbReference>
<gene>
    <name evidence="3" type="ORF">GCM10022295_86540</name>
</gene>
<name>A0ABP6YUM6_9ACTN</name>
<dbReference type="InterPro" id="IPR027417">
    <property type="entry name" value="P-loop_NTPase"/>
</dbReference>
<evidence type="ECO:0000313" key="4">
    <source>
        <dbReference type="Proteomes" id="UP001500707"/>
    </source>
</evidence>
<protein>
    <recommendedName>
        <fullName evidence="2">Terminase large subunit gp17-like C-terminal domain-containing protein</fullName>
    </recommendedName>
</protein>
<dbReference type="Pfam" id="PF03237">
    <property type="entry name" value="Terminase_6N"/>
    <property type="match status" value="1"/>
</dbReference>
<accession>A0ABP6YUM6</accession>
<evidence type="ECO:0000259" key="2">
    <source>
        <dbReference type="Pfam" id="PF17289"/>
    </source>
</evidence>
<dbReference type="Proteomes" id="UP001500707">
    <property type="component" value="Unassembled WGS sequence"/>
</dbReference>
<comment type="caution">
    <text evidence="3">The sequence shown here is derived from an EMBL/GenBank/DDBJ whole genome shotgun (WGS) entry which is preliminary data.</text>
</comment>
<evidence type="ECO:0000256" key="1">
    <source>
        <dbReference type="ARBA" id="ARBA00022612"/>
    </source>
</evidence>
<evidence type="ECO:0000313" key="3">
    <source>
        <dbReference type="EMBL" id="GAA3591592.1"/>
    </source>
</evidence>
<dbReference type="Gene3D" id="3.40.50.300">
    <property type="entry name" value="P-loop containing nucleotide triphosphate hydrolases"/>
    <property type="match status" value="1"/>
</dbReference>
<keyword evidence="1" id="KW-1188">Viral release from host cell</keyword>
<dbReference type="Pfam" id="PF17289">
    <property type="entry name" value="Terminase_6C"/>
    <property type="match status" value="1"/>
</dbReference>
<dbReference type="EMBL" id="BAABCE010000027">
    <property type="protein sequence ID" value="GAA3591592.1"/>
    <property type="molecule type" value="Genomic_DNA"/>
</dbReference>
<reference evidence="4" key="1">
    <citation type="journal article" date="2019" name="Int. J. Syst. Evol. Microbiol.">
        <title>The Global Catalogue of Microorganisms (GCM) 10K type strain sequencing project: providing services to taxonomists for standard genome sequencing and annotation.</title>
        <authorList>
            <consortium name="The Broad Institute Genomics Platform"/>
            <consortium name="The Broad Institute Genome Sequencing Center for Infectious Disease"/>
            <person name="Wu L."/>
            <person name="Ma J."/>
        </authorList>
    </citation>
    <scope>NUCLEOTIDE SEQUENCE [LARGE SCALE GENOMIC DNA]</scope>
    <source>
        <strain evidence="4">JCM 17656</strain>
    </source>
</reference>
<keyword evidence="4" id="KW-1185">Reference proteome</keyword>